<dbReference type="Pfam" id="PF25583">
    <property type="entry name" value="WCX"/>
    <property type="match status" value="1"/>
</dbReference>
<evidence type="ECO:0000313" key="4">
    <source>
        <dbReference type="EMBL" id="OPJ54633.1"/>
    </source>
</evidence>
<dbReference type="PANTHER" id="PTHR34580:SF1">
    <property type="entry name" value="PROTEIN PAFC"/>
    <property type="match status" value="1"/>
</dbReference>
<dbReference type="PANTHER" id="PTHR34580">
    <property type="match status" value="1"/>
</dbReference>
<dbReference type="AlphaFoldDB" id="A0A1V4I3T1"/>
<gene>
    <name evidence="4" type="ORF">CLORY_45350</name>
</gene>
<evidence type="ECO:0000259" key="3">
    <source>
        <dbReference type="PROSITE" id="PS51000"/>
    </source>
</evidence>
<dbReference type="InterPro" id="IPR001034">
    <property type="entry name" value="DeoR_HTH"/>
</dbReference>
<dbReference type="InterPro" id="IPR028349">
    <property type="entry name" value="PafC-like"/>
</dbReference>
<dbReference type="InterPro" id="IPR013196">
    <property type="entry name" value="HTH_11"/>
</dbReference>
<dbReference type="Gene3D" id="1.10.10.10">
    <property type="entry name" value="Winged helix-like DNA-binding domain superfamily/Winged helix DNA-binding domain"/>
    <property type="match status" value="1"/>
</dbReference>
<evidence type="ECO:0000256" key="1">
    <source>
        <dbReference type="ARBA" id="ARBA00023015"/>
    </source>
</evidence>
<dbReference type="SMART" id="SM00420">
    <property type="entry name" value="HTH_DEOR"/>
    <property type="match status" value="1"/>
</dbReference>
<evidence type="ECO:0000256" key="2">
    <source>
        <dbReference type="ARBA" id="ARBA00023163"/>
    </source>
</evidence>
<dbReference type="STRING" id="1450648.CLORY_45350"/>
<sequence>MKLNRLIDIIFILLNRQNITANELAERFNVSVRTIYRDIDTLSECGVPIYTSKGYMGGISLMEGFTLSKAFLTEEERENIIFALETLQITRSPDSDQALEKLSSLFKVKQQDWICIDYVPWGSETNNLTNLKDVKRGILQHRYVSFDYVNTRNEKAFRTVEPLQLIFKEHSWYLKSWDTNKKDFRMFKLIRMRNFKVTDRVFDSTVVHEQIQPSSDELKRRPVVKVTLEFTEAALYRLYDNYNYEDVIRNENGTYTVVAEYAEDDWLYGYILSFGRNVKVIEPAYIRDIIISKIQEMVKLYNQYDS</sequence>
<keyword evidence="1" id="KW-0805">Transcription regulation</keyword>
<keyword evidence="2" id="KW-0804">Transcription</keyword>
<dbReference type="Pfam" id="PF13280">
    <property type="entry name" value="WYL"/>
    <property type="match status" value="1"/>
</dbReference>
<comment type="caution">
    <text evidence="4">The sequence shown here is derived from an EMBL/GenBank/DDBJ whole genome shotgun (WGS) entry which is preliminary data.</text>
</comment>
<reference evidence="4 5" key="1">
    <citation type="submission" date="2017-03" db="EMBL/GenBank/DDBJ databases">
        <title>Genome sequence of Clostridium oryzae DSM 28571.</title>
        <authorList>
            <person name="Poehlein A."/>
            <person name="Daniel R."/>
        </authorList>
    </citation>
    <scope>NUCLEOTIDE SEQUENCE [LARGE SCALE GENOMIC DNA]</scope>
    <source>
        <strain evidence="4 5">DSM 28571</strain>
    </source>
</reference>
<dbReference type="InterPro" id="IPR026881">
    <property type="entry name" value="WYL_dom"/>
</dbReference>
<dbReference type="InterPro" id="IPR057727">
    <property type="entry name" value="WCX_dom"/>
</dbReference>
<dbReference type="InterPro" id="IPR036388">
    <property type="entry name" value="WH-like_DNA-bd_sf"/>
</dbReference>
<feature type="domain" description="HTH deoR-type" evidence="3">
    <location>
        <begin position="2"/>
        <end position="57"/>
    </location>
</feature>
<dbReference type="OrthoDB" id="9815009at2"/>
<dbReference type="PIRSF" id="PIRSF016838">
    <property type="entry name" value="PafC"/>
    <property type="match status" value="1"/>
</dbReference>
<evidence type="ECO:0000313" key="5">
    <source>
        <dbReference type="Proteomes" id="UP000190080"/>
    </source>
</evidence>
<dbReference type="InterPro" id="IPR036390">
    <property type="entry name" value="WH_DNA-bd_sf"/>
</dbReference>
<accession>A0A1V4I3T1</accession>
<dbReference type="EMBL" id="MZGV01000136">
    <property type="protein sequence ID" value="OPJ54633.1"/>
    <property type="molecule type" value="Genomic_DNA"/>
</dbReference>
<dbReference type="PROSITE" id="PS51000">
    <property type="entry name" value="HTH_DEOR_2"/>
    <property type="match status" value="1"/>
</dbReference>
<dbReference type="Pfam" id="PF08279">
    <property type="entry name" value="HTH_11"/>
    <property type="match status" value="1"/>
</dbReference>
<proteinExistence type="predicted"/>
<dbReference type="RefSeq" id="WP_079428815.1">
    <property type="nucleotide sequence ID" value="NZ_MZGV01000136.1"/>
</dbReference>
<dbReference type="Proteomes" id="UP000190080">
    <property type="component" value="Unassembled WGS sequence"/>
</dbReference>
<dbReference type="SUPFAM" id="SSF46785">
    <property type="entry name" value="Winged helix' DNA-binding domain"/>
    <property type="match status" value="1"/>
</dbReference>
<protein>
    <submittedName>
        <fullName evidence="4">HTH domain protein</fullName>
    </submittedName>
</protein>
<dbReference type="PROSITE" id="PS52050">
    <property type="entry name" value="WYL"/>
    <property type="match status" value="1"/>
</dbReference>
<keyword evidence="5" id="KW-1185">Reference proteome</keyword>
<dbReference type="InterPro" id="IPR051534">
    <property type="entry name" value="CBASS_pafABC_assoc_protein"/>
</dbReference>
<name>A0A1V4I3T1_9CLOT</name>
<organism evidence="4 5">
    <name type="scientific">Clostridium oryzae</name>
    <dbReference type="NCBI Taxonomy" id="1450648"/>
    <lineage>
        <taxon>Bacteria</taxon>
        <taxon>Bacillati</taxon>
        <taxon>Bacillota</taxon>
        <taxon>Clostridia</taxon>
        <taxon>Eubacteriales</taxon>
        <taxon>Clostridiaceae</taxon>
        <taxon>Clostridium</taxon>
    </lineage>
</organism>
<dbReference type="GO" id="GO:0003700">
    <property type="term" value="F:DNA-binding transcription factor activity"/>
    <property type="evidence" value="ECO:0007669"/>
    <property type="project" value="InterPro"/>
</dbReference>